<sequence>MSSLFCAIIRFRRIFLQALQDAFRAPNDTSSARKPCPALVGSLLHIKALLFQGALTPTKLLEFRLHHGRLP</sequence>
<dbReference type="Proteomes" id="UP000001600">
    <property type="component" value="Chromosome 2"/>
</dbReference>
<gene>
    <name evidence="1" type="ordered locus">Arad_8780</name>
</gene>
<evidence type="ECO:0000313" key="2">
    <source>
        <dbReference type="Proteomes" id="UP000001600"/>
    </source>
</evidence>
<evidence type="ECO:0000313" key="1">
    <source>
        <dbReference type="EMBL" id="ACM29966.1"/>
    </source>
</evidence>
<dbReference type="HOGENOM" id="CLU_2730990_0_0_5"/>
<name>B9JJ74_RHIR8</name>
<organism evidence="1 2">
    <name type="scientific">Rhizobium rhizogenes (strain K84 / ATCC BAA-868)</name>
    <name type="common">Agrobacterium radiobacter</name>
    <dbReference type="NCBI Taxonomy" id="311403"/>
    <lineage>
        <taxon>Bacteria</taxon>
        <taxon>Pseudomonadati</taxon>
        <taxon>Pseudomonadota</taxon>
        <taxon>Alphaproteobacteria</taxon>
        <taxon>Hyphomicrobiales</taxon>
        <taxon>Rhizobiaceae</taxon>
        <taxon>Rhizobium/Agrobacterium group</taxon>
        <taxon>Rhizobium</taxon>
    </lineage>
</organism>
<dbReference type="EMBL" id="CP000629">
    <property type="protein sequence ID" value="ACM29966.1"/>
    <property type="molecule type" value="Genomic_DNA"/>
</dbReference>
<accession>B9JJ74</accession>
<dbReference type="KEGG" id="ara:Arad_8780"/>
<protein>
    <submittedName>
        <fullName evidence="1">Uncharacterized protein</fullName>
    </submittedName>
</protein>
<reference evidence="1 2" key="1">
    <citation type="journal article" date="2009" name="J. Bacteriol.">
        <title>Genome sequences of three Agrobacterium biovars help elucidate the evolution of multichromosome genomes in bacteria.</title>
        <authorList>
            <person name="Slater S.C."/>
            <person name="Goldman B.S."/>
            <person name="Goodner B."/>
            <person name="Setubal J.C."/>
            <person name="Farrand S.K."/>
            <person name="Nester E.W."/>
            <person name="Burr T.J."/>
            <person name="Banta L."/>
            <person name="Dickerman A.W."/>
            <person name="Paulsen I."/>
            <person name="Otten L."/>
            <person name="Suen G."/>
            <person name="Welch R."/>
            <person name="Almeida N.F."/>
            <person name="Arnold F."/>
            <person name="Burton O.T."/>
            <person name="Du Z."/>
            <person name="Ewing A."/>
            <person name="Godsy E."/>
            <person name="Heisel S."/>
            <person name="Houmiel K.L."/>
            <person name="Jhaveri J."/>
            <person name="Lu J."/>
            <person name="Miller N.M."/>
            <person name="Norton S."/>
            <person name="Chen Q."/>
            <person name="Phoolcharoen W."/>
            <person name="Ohlin V."/>
            <person name="Ondrusek D."/>
            <person name="Pride N."/>
            <person name="Stricklin S.L."/>
            <person name="Sun J."/>
            <person name="Wheeler C."/>
            <person name="Wilson L."/>
            <person name="Zhu H."/>
            <person name="Wood D.W."/>
        </authorList>
    </citation>
    <scope>NUCLEOTIDE SEQUENCE [LARGE SCALE GENOMIC DNA]</scope>
    <source>
        <strain evidence="2">K84 / ATCC BAA-868</strain>
    </source>
</reference>
<dbReference type="AlphaFoldDB" id="B9JJ74"/>
<proteinExistence type="predicted"/>
<dbReference type="STRING" id="311403.Arad_8780"/>